<dbReference type="AlphaFoldDB" id="A0A8J6PZ37"/>
<feature type="signal peptide" evidence="1">
    <location>
        <begin position="1"/>
        <end position="22"/>
    </location>
</feature>
<dbReference type="Proteomes" id="UP000600588">
    <property type="component" value="Unassembled WGS sequence"/>
</dbReference>
<evidence type="ECO:0000256" key="1">
    <source>
        <dbReference type="SAM" id="SignalP"/>
    </source>
</evidence>
<protein>
    <submittedName>
        <fullName evidence="2">T9SS type A sorting domain-containing protein</fullName>
    </submittedName>
</protein>
<gene>
    <name evidence="2" type="ORF">ICJ83_05320</name>
</gene>
<reference evidence="2 3" key="1">
    <citation type="submission" date="2020-09" db="EMBL/GenBank/DDBJ databases">
        <title>TT11 complete genome.</title>
        <authorList>
            <person name="Wu Z."/>
        </authorList>
    </citation>
    <scope>NUCLEOTIDE SEQUENCE [LARGE SCALE GENOMIC DNA]</scope>
    <source>
        <strain evidence="2 3">TT11</strain>
    </source>
</reference>
<dbReference type="EMBL" id="JACVXB010000002">
    <property type="protein sequence ID" value="MBD0831548.1"/>
    <property type="molecule type" value="Genomic_DNA"/>
</dbReference>
<sequence length="290" mass="31119">MKKITNFILTAIIMVATNGVIAQNLIPDWDANGLTGAGTEANKWGFGSDGAVWGEANGGSCRYRDGITYNIEGGGTYGGRHFLYRWDGDTANANSVMSLGVPVNKGVTTEQAGIPMTGNLNYTITGYYAWLNNANAPTYEFGFGQTPTGTPITSASFEAPVREIYHPFTLNFTPTVSGDYFFQVRQIDGRTSGTTGNGGIILLANLSIEQNTLSINNATSPVSSNIKGIGNRVFVSDVKTATEIKIYSIDGSLIKTINTSNDMDFNFRSGLWIATLKTSEGQKSVKLLVK</sequence>
<evidence type="ECO:0000313" key="3">
    <source>
        <dbReference type="Proteomes" id="UP000600588"/>
    </source>
</evidence>
<evidence type="ECO:0000313" key="2">
    <source>
        <dbReference type="EMBL" id="MBD0831548.1"/>
    </source>
</evidence>
<dbReference type="RefSeq" id="WP_188229343.1">
    <property type="nucleotide sequence ID" value="NZ_JACVXB010000002.1"/>
</dbReference>
<keyword evidence="1" id="KW-0732">Signal</keyword>
<name>A0A8J6PZ37_9FLAO</name>
<feature type="chain" id="PRO_5035145336" evidence="1">
    <location>
        <begin position="23"/>
        <end position="290"/>
    </location>
</feature>
<organism evidence="2 3">
    <name type="scientific">Aestuariibaculum sediminum</name>
    <dbReference type="NCBI Taxonomy" id="2770637"/>
    <lineage>
        <taxon>Bacteria</taxon>
        <taxon>Pseudomonadati</taxon>
        <taxon>Bacteroidota</taxon>
        <taxon>Flavobacteriia</taxon>
        <taxon>Flavobacteriales</taxon>
        <taxon>Flavobacteriaceae</taxon>
    </lineage>
</organism>
<proteinExistence type="predicted"/>
<accession>A0A8J6PZ37</accession>
<keyword evidence="3" id="KW-1185">Reference proteome</keyword>
<comment type="caution">
    <text evidence="2">The sequence shown here is derived from an EMBL/GenBank/DDBJ whole genome shotgun (WGS) entry which is preliminary data.</text>
</comment>